<proteinExistence type="predicted"/>
<dbReference type="AlphaFoldDB" id="X6MLP6"/>
<reference evidence="2 3" key="1">
    <citation type="journal article" date="2013" name="Curr. Biol.">
        <title>The Genome of the Foraminiferan Reticulomyxa filosa.</title>
        <authorList>
            <person name="Glockner G."/>
            <person name="Hulsmann N."/>
            <person name="Schleicher M."/>
            <person name="Noegel A.A."/>
            <person name="Eichinger L."/>
            <person name="Gallinger C."/>
            <person name="Pawlowski J."/>
            <person name="Sierra R."/>
            <person name="Euteneuer U."/>
            <person name="Pillet L."/>
            <person name="Moustafa A."/>
            <person name="Platzer M."/>
            <person name="Groth M."/>
            <person name="Szafranski K."/>
            <person name="Schliwa M."/>
        </authorList>
    </citation>
    <scope>NUCLEOTIDE SEQUENCE [LARGE SCALE GENOMIC DNA]</scope>
</reference>
<feature type="domain" description="SecA DEAD-like N-terminal" evidence="1">
    <location>
        <begin position="226"/>
        <end position="282"/>
    </location>
</feature>
<comment type="caution">
    <text evidence="2">The sequence shown here is derived from an EMBL/GenBank/DDBJ whole genome shotgun (WGS) entry which is preliminary data.</text>
</comment>
<protein>
    <recommendedName>
        <fullName evidence="1">SecA DEAD-like N-terminal domain-containing protein</fullName>
    </recommendedName>
</protein>
<dbReference type="Gene3D" id="3.40.50.300">
    <property type="entry name" value="P-loop containing nucleotide triphosphate hydrolases"/>
    <property type="match status" value="1"/>
</dbReference>
<evidence type="ECO:0000313" key="2">
    <source>
        <dbReference type="EMBL" id="ETO14908.1"/>
    </source>
</evidence>
<dbReference type="Proteomes" id="UP000023152">
    <property type="component" value="Unassembled WGS sequence"/>
</dbReference>
<evidence type="ECO:0000313" key="3">
    <source>
        <dbReference type="Proteomes" id="UP000023152"/>
    </source>
</evidence>
<dbReference type="GO" id="GO:0005524">
    <property type="term" value="F:ATP binding"/>
    <property type="evidence" value="ECO:0007669"/>
    <property type="project" value="InterPro"/>
</dbReference>
<organism evidence="2 3">
    <name type="scientific">Reticulomyxa filosa</name>
    <dbReference type="NCBI Taxonomy" id="46433"/>
    <lineage>
        <taxon>Eukaryota</taxon>
        <taxon>Sar</taxon>
        <taxon>Rhizaria</taxon>
        <taxon>Retaria</taxon>
        <taxon>Foraminifera</taxon>
        <taxon>Monothalamids</taxon>
        <taxon>Reticulomyxidae</taxon>
        <taxon>Reticulomyxa</taxon>
    </lineage>
</organism>
<dbReference type="GO" id="GO:0016020">
    <property type="term" value="C:membrane"/>
    <property type="evidence" value="ECO:0007669"/>
    <property type="project" value="InterPro"/>
</dbReference>
<dbReference type="InterPro" id="IPR011115">
    <property type="entry name" value="SecA_DEAD"/>
</dbReference>
<dbReference type="SUPFAM" id="SSF52540">
    <property type="entry name" value="P-loop containing nucleoside triphosphate hydrolases"/>
    <property type="match status" value="1"/>
</dbReference>
<keyword evidence="3" id="KW-1185">Reference proteome</keyword>
<dbReference type="InterPro" id="IPR027417">
    <property type="entry name" value="P-loop_NTPase"/>
</dbReference>
<gene>
    <name evidence="2" type="ORF">RFI_22460</name>
</gene>
<dbReference type="EMBL" id="ASPP01019664">
    <property type="protein sequence ID" value="ETO14908.1"/>
    <property type="molecule type" value="Genomic_DNA"/>
</dbReference>
<dbReference type="GO" id="GO:0017038">
    <property type="term" value="P:protein import"/>
    <property type="evidence" value="ECO:0007669"/>
    <property type="project" value="InterPro"/>
</dbReference>
<dbReference type="Pfam" id="PF07517">
    <property type="entry name" value="SecA_DEAD"/>
    <property type="match status" value="1"/>
</dbReference>
<accession>X6MLP6</accession>
<name>X6MLP6_RETFI</name>
<dbReference type="OrthoDB" id="7614088at2759"/>
<sequence>MSIYMISFKEMVNKRIDEFLNVYKKQYKDGTGIAMLALKLEKDPSGIGEMIVAEPMHLKDIMWLYSIRRQCHMGLTTYDQINTEDLKEKFNKFNDLYRRLIKENLQECGPNITLLINNAKIFIGKIEQKPDSVKWDAKIRNKVPELMAYIFAVWTLQNAHFYFDAKGVQDQNSYLLQPHVAQIIAIFRMLGIDKNKGIIRSLQKKIDEKRPRFISGWIGSKPRLVSNLVQIGTGEGKSITLAVASCVLALLGFDVSCASYSEYLSRRDFKSFEPLFNAFGVVDHIHYDTFNKLCERIINEGGDVRKLVENLIIPDDEKESVETSRVTRAKSVID</sequence>
<evidence type="ECO:0000259" key="1">
    <source>
        <dbReference type="Pfam" id="PF07517"/>
    </source>
</evidence>